<dbReference type="InterPro" id="IPR047196">
    <property type="entry name" value="YidC_ALB_C"/>
</dbReference>
<evidence type="ECO:0000256" key="2">
    <source>
        <dbReference type="ARBA" id="ARBA00022448"/>
    </source>
</evidence>
<feature type="compositionally biased region" description="Polar residues" evidence="10">
    <location>
        <begin position="366"/>
        <end position="387"/>
    </location>
</feature>
<evidence type="ECO:0000313" key="13">
    <source>
        <dbReference type="EMBL" id="HJD43319.1"/>
    </source>
</evidence>
<dbReference type="NCBIfam" id="TIGR03592">
    <property type="entry name" value="yidC_oxa1_cterm"/>
    <property type="match status" value="1"/>
</dbReference>
<feature type="region of interest" description="Disordered" evidence="10">
    <location>
        <begin position="349"/>
        <end position="430"/>
    </location>
</feature>
<reference evidence="13" key="1">
    <citation type="journal article" date="2021" name="PeerJ">
        <title>Extensive microbial diversity within the chicken gut microbiome revealed by metagenomics and culture.</title>
        <authorList>
            <person name="Gilroy R."/>
            <person name="Ravi A."/>
            <person name="Getino M."/>
            <person name="Pursley I."/>
            <person name="Horton D.L."/>
            <person name="Alikhan N.F."/>
            <person name="Baker D."/>
            <person name="Gharbi K."/>
            <person name="Hall N."/>
            <person name="Watson M."/>
            <person name="Adriaenssens E.M."/>
            <person name="Foster-Nyarko E."/>
            <person name="Jarju S."/>
            <person name="Secka A."/>
            <person name="Antonio M."/>
            <person name="Oren A."/>
            <person name="Chaudhuri R.R."/>
            <person name="La Ragione R."/>
            <person name="Hildebrand F."/>
            <person name="Pallen M.J."/>
        </authorList>
    </citation>
    <scope>NUCLEOTIDE SEQUENCE</scope>
    <source>
        <strain evidence="13">ChiBcec15-3976</strain>
    </source>
</reference>
<dbReference type="InterPro" id="IPR028055">
    <property type="entry name" value="YidC/Oxa/ALB_C"/>
</dbReference>
<evidence type="ECO:0000256" key="6">
    <source>
        <dbReference type="ARBA" id="ARBA00022989"/>
    </source>
</evidence>
<feature type="domain" description="Membrane insertase YidC/Oxa/ALB C-terminal" evidence="12">
    <location>
        <begin position="45"/>
        <end position="331"/>
    </location>
</feature>
<dbReference type="EMBL" id="DWUU01000060">
    <property type="protein sequence ID" value="HJD43319.1"/>
    <property type="molecule type" value="Genomic_DNA"/>
</dbReference>
<dbReference type="GO" id="GO:0015031">
    <property type="term" value="P:protein transport"/>
    <property type="evidence" value="ECO:0007669"/>
    <property type="project" value="UniProtKB-KW"/>
</dbReference>
<keyword evidence="6 11" id="KW-1133">Transmembrane helix</keyword>
<dbReference type="GO" id="GO:0051205">
    <property type="term" value="P:protein insertion into membrane"/>
    <property type="evidence" value="ECO:0007669"/>
    <property type="project" value="TreeGrafter"/>
</dbReference>
<organism evidence="13 14">
    <name type="scientific">Candidatus Mediterraneibacter quadrami</name>
    <dbReference type="NCBI Taxonomy" id="2838684"/>
    <lineage>
        <taxon>Bacteria</taxon>
        <taxon>Bacillati</taxon>
        <taxon>Bacillota</taxon>
        <taxon>Clostridia</taxon>
        <taxon>Lachnospirales</taxon>
        <taxon>Lachnospiraceae</taxon>
        <taxon>Mediterraneibacter</taxon>
    </lineage>
</organism>
<feature type="transmembrane region" description="Helical" evidence="11">
    <location>
        <begin position="44"/>
        <end position="64"/>
    </location>
</feature>
<keyword evidence="2" id="KW-0813">Transport</keyword>
<dbReference type="GO" id="GO:0005886">
    <property type="term" value="C:plasma membrane"/>
    <property type="evidence" value="ECO:0007669"/>
    <property type="project" value="UniProtKB-SubCell"/>
</dbReference>
<evidence type="ECO:0000259" key="12">
    <source>
        <dbReference type="Pfam" id="PF02096"/>
    </source>
</evidence>
<reference evidence="13" key="2">
    <citation type="submission" date="2021-04" db="EMBL/GenBank/DDBJ databases">
        <authorList>
            <person name="Gilroy R."/>
        </authorList>
    </citation>
    <scope>NUCLEOTIDE SEQUENCE</scope>
    <source>
        <strain evidence="13">ChiBcec15-3976</strain>
    </source>
</reference>
<evidence type="ECO:0000256" key="7">
    <source>
        <dbReference type="ARBA" id="ARBA00023136"/>
    </source>
</evidence>
<comment type="subcellular location">
    <subcellularLocation>
        <location evidence="1">Cell membrane</location>
        <topology evidence="1">Multi-pass membrane protein</topology>
    </subcellularLocation>
    <subcellularLocation>
        <location evidence="9">Membrane</location>
        <topology evidence="9">Multi-pass membrane protein</topology>
    </subcellularLocation>
</comment>
<feature type="transmembrane region" description="Helical" evidence="11">
    <location>
        <begin position="294"/>
        <end position="317"/>
    </location>
</feature>
<evidence type="ECO:0000256" key="5">
    <source>
        <dbReference type="ARBA" id="ARBA00022927"/>
    </source>
</evidence>
<name>A0A9D2RG34_9FIRM</name>
<keyword evidence="5" id="KW-0653">Protein transport</keyword>
<comment type="similarity">
    <text evidence="9">Belongs to the OXA1/ALB3/YidC family.</text>
</comment>
<comment type="caution">
    <text evidence="13">The sequence shown here is derived from an EMBL/GenBank/DDBJ whole genome shotgun (WGS) entry which is preliminary data.</text>
</comment>
<dbReference type="Proteomes" id="UP000823909">
    <property type="component" value="Unassembled WGS sequence"/>
</dbReference>
<evidence type="ECO:0000256" key="4">
    <source>
        <dbReference type="ARBA" id="ARBA00022692"/>
    </source>
</evidence>
<feature type="compositionally biased region" description="Basic and acidic residues" evidence="10">
    <location>
        <begin position="388"/>
        <end position="402"/>
    </location>
</feature>
<evidence type="ECO:0000256" key="1">
    <source>
        <dbReference type="ARBA" id="ARBA00004651"/>
    </source>
</evidence>
<dbReference type="InterPro" id="IPR001708">
    <property type="entry name" value="YidC/ALB3/OXA1/COX18"/>
</dbReference>
<evidence type="ECO:0000256" key="10">
    <source>
        <dbReference type="SAM" id="MobiDB-lite"/>
    </source>
</evidence>
<dbReference type="PANTHER" id="PTHR12428:SF65">
    <property type="entry name" value="CYTOCHROME C OXIDASE ASSEMBLY PROTEIN COX18, MITOCHONDRIAL"/>
    <property type="match status" value="1"/>
</dbReference>
<evidence type="ECO:0000256" key="9">
    <source>
        <dbReference type="RuleBase" id="RU003945"/>
    </source>
</evidence>
<dbReference type="Pfam" id="PF02096">
    <property type="entry name" value="60KD_IMP"/>
    <property type="match status" value="1"/>
</dbReference>
<dbReference type="PANTHER" id="PTHR12428">
    <property type="entry name" value="OXA1"/>
    <property type="match status" value="1"/>
</dbReference>
<keyword evidence="8" id="KW-0143">Chaperone</keyword>
<gene>
    <name evidence="13" type="ORF">H9910_10050</name>
</gene>
<evidence type="ECO:0000256" key="3">
    <source>
        <dbReference type="ARBA" id="ARBA00022475"/>
    </source>
</evidence>
<dbReference type="CDD" id="cd20070">
    <property type="entry name" value="5TM_YidC_Alb3"/>
    <property type="match status" value="1"/>
</dbReference>
<dbReference type="AlphaFoldDB" id="A0A9D2RG34"/>
<proteinExistence type="inferred from homology"/>
<keyword evidence="3" id="KW-1003">Cell membrane</keyword>
<evidence type="ECO:0000256" key="8">
    <source>
        <dbReference type="ARBA" id="ARBA00023186"/>
    </source>
</evidence>
<dbReference type="GO" id="GO:0032977">
    <property type="term" value="F:membrane insertase activity"/>
    <property type="evidence" value="ECO:0007669"/>
    <property type="project" value="InterPro"/>
</dbReference>
<accession>A0A9D2RG34</accession>
<keyword evidence="4 9" id="KW-0812">Transmembrane</keyword>
<sequence>MEVYGLLASGGIYDWPIISQISWILGQVMNGIYNVLSAIGIENIGVSIIIFTIIVYTILLPLTIKQQKFSKMQSVVNPEVQKIQKKYAGKKDQVSLQKQQEEMNAVYEKYGVKMSAGCLPSLLQLVILFGLYPVVQNIPEYVTKVRNVYTPLVDQIMGVKDHVDILTNVAGNTASLYDFTTANGITEALYRFQENSWSALIEQMPSVESAARTTISEIGRLNNFLGIDIGTHPWNLLTNALAAASIGGIILAVLIPILAGLTQFISVKLSQMSSTVSMQDSDNPMMNSMKTMTYTMPLISVVFGFTLPAGLGLYWVASAAVRCVQQLGVNKYLKSKSVEEMIEENRKKMQKKIEKKGTSGKEINKMATTNTRNVGSQTNSKNKVSTDPSKEEKIKKAHELAENAKPGSLTAKANLVSRYNKGQKTEEGSK</sequence>
<feature type="compositionally biased region" description="Basic and acidic residues" evidence="10">
    <location>
        <begin position="349"/>
        <end position="364"/>
    </location>
</feature>
<feature type="transmembrane region" description="Helical" evidence="11">
    <location>
        <begin position="240"/>
        <end position="262"/>
    </location>
</feature>
<protein>
    <submittedName>
        <fullName evidence="13">YidC/Oxa1 family membrane protein insertase</fullName>
    </submittedName>
</protein>
<keyword evidence="7 11" id="KW-0472">Membrane</keyword>
<evidence type="ECO:0000313" key="14">
    <source>
        <dbReference type="Proteomes" id="UP000823909"/>
    </source>
</evidence>
<evidence type="ECO:0000256" key="11">
    <source>
        <dbReference type="SAM" id="Phobius"/>
    </source>
</evidence>